<dbReference type="EMBL" id="AP027081">
    <property type="protein sequence ID" value="BDU75476.1"/>
    <property type="molecule type" value="Genomic_DNA"/>
</dbReference>
<organism evidence="2 3">
    <name type="scientific">Mesoterricola sediminis</name>
    <dbReference type="NCBI Taxonomy" id="2927980"/>
    <lineage>
        <taxon>Bacteria</taxon>
        <taxon>Pseudomonadati</taxon>
        <taxon>Acidobacteriota</taxon>
        <taxon>Holophagae</taxon>
        <taxon>Holophagales</taxon>
        <taxon>Holophagaceae</taxon>
        <taxon>Mesoterricola</taxon>
    </lineage>
</organism>
<dbReference type="InterPro" id="IPR047710">
    <property type="entry name" value="Transpos_IS5-like"/>
</dbReference>
<accession>A0AA48GLV5</accession>
<keyword evidence="3" id="KW-1185">Reference proteome</keyword>
<feature type="domain" description="Transposase InsH N-terminal" evidence="1">
    <location>
        <begin position="22"/>
        <end position="117"/>
    </location>
</feature>
<dbReference type="PANTHER" id="PTHR33803">
    <property type="entry name" value="IS1478 TRANSPOSASE"/>
    <property type="match status" value="1"/>
</dbReference>
<dbReference type="InterPro" id="IPR008490">
    <property type="entry name" value="Transposase_InsH_N"/>
</dbReference>
<sequence length="333" mass="38350">MKPKPKATTHERPLMGTMRLDLALDMNHELVRLAAAIDWDAIAMEFRPMYCPNNGRPAVPTRLMASLQLLKHTFNLSDELTVARWVENPYWQFFCGEEFFRHDLPVHPTQMTRWRQRIGEKGVEKLLQITIEAGKATRTITETSFDKVIVDTTVQPKNVQHPTDARLYRKAHAAMLRIAKEEGLALRQSYRRMMDRAFRKHGGHSKAMQFKRAKKVLKSLKTMAGRVMRDVERKMTDVAFDRHKRTMILAELILSQTRLTKGKIYSRHAPEVECIAKGKAHRPYEFGVKVSLAVTHKEGFVVGIQACPDNPYDGHTLEGQLDQVERPESRQVV</sequence>
<dbReference type="AlphaFoldDB" id="A0AA48GLV5"/>
<proteinExistence type="predicted"/>
<dbReference type="Proteomes" id="UP001228113">
    <property type="component" value="Chromosome"/>
</dbReference>
<evidence type="ECO:0000259" key="1">
    <source>
        <dbReference type="Pfam" id="PF05598"/>
    </source>
</evidence>
<evidence type="ECO:0000313" key="2">
    <source>
        <dbReference type="EMBL" id="BDU75476.1"/>
    </source>
</evidence>
<dbReference type="RefSeq" id="WP_316410986.1">
    <property type="nucleotide sequence ID" value="NZ_AP027081.1"/>
</dbReference>
<gene>
    <name evidence="2" type="ORF">METESE_04340</name>
</gene>
<dbReference type="KEGG" id="msea:METESE_04340"/>
<evidence type="ECO:0000313" key="3">
    <source>
        <dbReference type="Proteomes" id="UP001228113"/>
    </source>
</evidence>
<name>A0AA48GLV5_9BACT</name>
<dbReference type="PANTHER" id="PTHR33803:SF3">
    <property type="entry name" value="BLL1974 PROTEIN"/>
    <property type="match status" value="1"/>
</dbReference>
<dbReference type="NCBIfam" id="NF033578">
    <property type="entry name" value="transpos_IS5_1"/>
    <property type="match status" value="1"/>
</dbReference>
<reference evidence="2" key="1">
    <citation type="journal article" date="2023" name="Int. J. Syst. Evol. Microbiol.">
        <title>Mesoterricola silvestris gen. nov., sp. nov., Mesoterricola sediminis sp. nov., Geothrix oryzae sp. nov., Geothrix edaphica sp. nov., Geothrix rubra sp. nov., and Geothrix limicola sp. nov., six novel members of Acidobacteriota isolated from soils.</title>
        <authorList>
            <person name="Itoh H."/>
            <person name="Sugisawa Y."/>
            <person name="Mise K."/>
            <person name="Xu Z."/>
            <person name="Kuniyasu M."/>
            <person name="Ushijima N."/>
            <person name="Kawano K."/>
            <person name="Kobayashi E."/>
            <person name="Shiratori Y."/>
            <person name="Masuda Y."/>
            <person name="Senoo K."/>
        </authorList>
    </citation>
    <scope>NUCLEOTIDE SEQUENCE</scope>
    <source>
        <strain evidence="2">W786</strain>
    </source>
</reference>
<dbReference type="Pfam" id="PF05598">
    <property type="entry name" value="DUF772"/>
    <property type="match status" value="1"/>
</dbReference>
<protein>
    <submittedName>
        <fullName evidence="2">IS5 family transposase</fullName>
    </submittedName>
</protein>